<dbReference type="InterPro" id="IPR029063">
    <property type="entry name" value="SAM-dependent_MTases_sf"/>
</dbReference>
<dbReference type="Gene3D" id="3.40.50.150">
    <property type="entry name" value="Vaccinia Virus protein VP39"/>
    <property type="match status" value="1"/>
</dbReference>
<dbReference type="Proteomes" id="UP001500213">
    <property type="component" value="Unassembled WGS sequence"/>
</dbReference>
<evidence type="ECO:0000259" key="1">
    <source>
        <dbReference type="Pfam" id="PF18096"/>
    </source>
</evidence>
<keyword evidence="2" id="KW-0808">Transferase</keyword>
<dbReference type="GO" id="GO:0032259">
    <property type="term" value="P:methylation"/>
    <property type="evidence" value="ECO:0007669"/>
    <property type="project" value="UniProtKB-KW"/>
</dbReference>
<dbReference type="InterPro" id="IPR041497">
    <property type="entry name" value="Thump-like"/>
</dbReference>
<dbReference type="Pfam" id="PF18096">
    <property type="entry name" value="Thump_like"/>
    <property type="match status" value="1"/>
</dbReference>
<feature type="domain" description="THUMP-like" evidence="1">
    <location>
        <begin position="326"/>
        <end position="397"/>
    </location>
</feature>
<accession>A0ABP8ATZ8</accession>
<reference evidence="3" key="1">
    <citation type="journal article" date="2019" name="Int. J. Syst. Evol. Microbiol.">
        <title>The Global Catalogue of Microorganisms (GCM) 10K type strain sequencing project: providing services to taxonomists for standard genome sequencing and annotation.</title>
        <authorList>
            <consortium name="The Broad Institute Genomics Platform"/>
            <consortium name="The Broad Institute Genome Sequencing Center for Infectious Disease"/>
            <person name="Wu L."/>
            <person name="Ma J."/>
        </authorList>
    </citation>
    <scope>NUCLEOTIDE SEQUENCE [LARGE SCALE GENOMIC DNA]</scope>
    <source>
        <strain evidence="3">JCM 17593</strain>
    </source>
</reference>
<evidence type="ECO:0000313" key="2">
    <source>
        <dbReference type="EMBL" id="GAA4190334.1"/>
    </source>
</evidence>
<keyword evidence="2" id="KW-0689">Ribosomal protein</keyword>
<comment type="caution">
    <text evidence="2">The sequence shown here is derived from an EMBL/GenBank/DDBJ whole genome shotgun (WGS) entry which is preliminary data.</text>
</comment>
<dbReference type="EMBL" id="BAABBX010000015">
    <property type="protein sequence ID" value="GAA4190334.1"/>
    <property type="molecule type" value="Genomic_DNA"/>
</dbReference>
<sequence length="398" mass="42509">MLRDELVELLSPAGLTLLDSLPPYESQRDVVKLVAALRAEGHSPALVAAVLTQAKLRAKAGGSHGKFAEFAGRMLFTEAGLEQATRLAVAARHAARYRAAGIRRVADLGCGIGGDAMALAALGLEVTALDRDEVTAAIASYNLAPFPDAAVEQGDAESFDIARVDGLWLDPARRTAGHSDTRRLTDSDDWSPSLDWVFNAASRMPVGVKLGPGFDRELIPGSAEAQWVSFGGQVVELVLWFGALARPGITRAALVLDAAGAHELTAPEDSADEPVGELGDYLYEPDGAVIRARLIGDFARSLGGRMISEGIAYVTADAPERTPFAQGFRIVERLPYHEKELKAELRKRGIGTLEIKKRGVDVDPAKLRTRLALKGNASATLILTRVAGRHTALLAERL</sequence>
<dbReference type="CDD" id="cd02440">
    <property type="entry name" value="AdoMet_MTases"/>
    <property type="match status" value="1"/>
</dbReference>
<organism evidence="2 3">
    <name type="scientific">Gryllotalpicola kribbensis</name>
    <dbReference type="NCBI Taxonomy" id="993084"/>
    <lineage>
        <taxon>Bacteria</taxon>
        <taxon>Bacillati</taxon>
        <taxon>Actinomycetota</taxon>
        <taxon>Actinomycetes</taxon>
        <taxon>Micrococcales</taxon>
        <taxon>Microbacteriaceae</taxon>
        <taxon>Gryllotalpicola</taxon>
    </lineage>
</organism>
<keyword evidence="2" id="KW-0687">Ribonucleoprotein</keyword>
<proteinExistence type="predicted"/>
<dbReference type="GO" id="GO:0008168">
    <property type="term" value="F:methyltransferase activity"/>
    <property type="evidence" value="ECO:0007669"/>
    <property type="project" value="UniProtKB-KW"/>
</dbReference>
<name>A0ABP8ATZ8_9MICO</name>
<evidence type="ECO:0000313" key="3">
    <source>
        <dbReference type="Proteomes" id="UP001500213"/>
    </source>
</evidence>
<dbReference type="RefSeq" id="WP_344776343.1">
    <property type="nucleotide sequence ID" value="NZ_BAABBX010000015.1"/>
</dbReference>
<dbReference type="GO" id="GO:0005840">
    <property type="term" value="C:ribosome"/>
    <property type="evidence" value="ECO:0007669"/>
    <property type="project" value="UniProtKB-KW"/>
</dbReference>
<gene>
    <name evidence="2" type="ORF">GCM10022288_19510</name>
</gene>
<keyword evidence="3" id="KW-1185">Reference proteome</keyword>
<dbReference type="SUPFAM" id="SSF53335">
    <property type="entry name" value="S-adenosyl-L-methionine-dependent methyltransferases"/>
    <property type="match status" value="1"/>
</dbReference>
<protein>
    <submittedName>
        <fullName evidence="2">50S ribosomal protein L11 methyltransferase</fullName>
    </submittedName>
</protein>
<keyword evidence="2" id="KW-0489">Methyltransferase</keyword>